<protein>
    <recommendedName>
        <fullName evidence="3">Proteinase inhibitor I42 chagasin domain-containing protein</fullName>
    </recommendedName>
</protein>
<dbReference type="Gene3D" id="2.60.40.2020">
    <property type="match status" value="1"/>
</dbReference>
<evidence type="ECO:0000313" key="4">
    <source>
        <dbReference type="EMBL" id="SQI28948.1"/>
    </source>
</evidence>
<evidence type="ECO:0000313" key="5">
    <source>
        <dbReference type="Proteomes" id="UP000249091"/>
    </source>
</evidence>
<keyword evidence="2" id="KW-0789">Thiol protease inhibitor</keyword>
<dbReference type="Pfam" id="PF09394">
    <property type="entry name" value="Inhibitor_I42"/>
    <property type="match status" value="1"/>
</dbReference>
<gene>
    <name evidence="4" type="ORF">NCTC10994_00701</name>
</gene>
<name>A0A2X4U1K1_9NOCA</name>
<reference evidence="4 5" key="1">
    <citation type="submission" date="2018-06" db="EMBL/GenBank/DDBJ databases">
        <authorList>
            <consortium name="Pathogen Informatics"/>
            <person name="Doyle S."/>
        </authorList>
    </citation>
    <scope>NUCLEOTIDE SEQUENCE [LARGE SCALE GENOMIC DNA]</scope>
    <source>
        <strain evidence="4 5">NCTC10994</strain>
    </source>
</reference>
<dbReference type="SUPFAM" id="SSF141066">
    <property type="entry name" value="ICP-like"/>
    <property type="match status" value="1"/>
</dbReference>
<dbReference type="Proteomes" id="UP000249091">
    <property type="component" value="Chromosome 1"/>
</dbReference>
<organism evidence="4 5">
    <name type="scientific">Rhodococcus coprophilus</name>
    <dbReference type="NCBI Taxonomy" id="38310"/>
    <lineage>
        <taxon>Bacteria</taxon>
        <taxon>Bacillati</taxon>
        <taxon>Actinomycetota</taxon>
        <taxon>Actinomycetes</taxon>
        <taxon>Mycobacteriales</taxon>
        <taxon>Nocardiaceae</taxon>
        <taxon>Rhodococcus</taxon>
    </lineage>
</organism>
<evidence type="ECO:0000256" key="1">
    <source>
        <dbReference type="ARBA" id="ARBA00022690"/>
    </source>
</evidence>
<feature type="domain" description="Proteinase inhibitor I42 chagasin" evidence="3">
    <location>
        <begin position="2"/>
        <end position="72"/>
    </location>
</feature>
<dbReference type="KEGG" id="rcr:NCTC10994_00701"/>
<dbReference type="AlphaFoldDB" id="A0A2X4U1K1"/>
<evidence type="ECO:0000256" key="2">
    <source>
        <dbReference type="ARBA" id="ARBA00022704"/>
    </source>
</evidence>
<dbReference type="GO" id="GO:0004869">
    <property type="term" value="F:cysteine-type endopeptidase inhibitor activity"/>
    <property type="evidence" value="ECO:0007669"/>
    <property type="project" value="UniProtKB-KW"/>
</dbReference>
<dbReference type="InterPro" id="IPR036331">
    <property type="entry name" value="Chagasin-like_sf"/>
</dbReference>
<proteinExistence type="predicted"/>
<accession>A0A2X4U1K1</accession>
<dbReference type="EMBL" id="LS483468">
    <property type="protein sequence ID" value="SQI28948.1"/>
    <property type="molecule type" value="Genomic_DNA"/>
</dbReference>
<evidence type="ECO:0000259" key="3">
    <source>
        <dbReference type="Pfam" id="PF09394"/>
    </source>
</evidence>
<sequence length="82" mass="9342">MIELHMEESTSRDYCWFTSRVGAGLVLHDVRFVPSKNPLPGAGGERVFYLKASRVGRWPVALRMRRLADLDADRAYMTVDVT</sequence>
<keyword evidence="5" id="KW-1185">Reference proteome</keyword>
<dbReference type="InterPro" id="IPR018990">
    <property type="entry name" value="Prot_inh_I42_chagasin"/>
</dbReference>
<keyword evidence="1" id="KW-0646">Protease inhibitor</keyword>